<evidence type="ECO:0000313" key="3">
    <source>
        <dbReference type="Proteomes" id="UP000268321"/>
    </source>
</evidence>
<sequence>MSAGAKRSVRGGAKSAAPRTTNDLLPAHHPDTYATRKVVGLFAECFRYILASDELPKMVQLVKGDLFNRDYLQAFNSEDKRLAYVVRWVPARALAYSSLFASLKDVLGMFRDPNESRRVLCVGGGASSEVVGLASLFCGIKLLDGSSKSLLHVDVVDIADWGTIVGKITLYVQQKWLHDGTAFSSSFKCREVLTMSAQDLMLAEQDLVTLLFTTNELFCEKKTDTIRFFQRLCSNCRAGSFLLIAESAGSYSNITVGLKQFPVQFLIDVILVGKPGENNGTWEDVQLSESCWYRVDEREVEYPVKLESMRFFYRLYRKR</sequence>
<evidence type="ECO:0008006" key="4">
    <source>
        <dbReference type="Google" id="ProtNLM"/>
    </source>
</evidence>
<dbReference type="InterPro" id="IPR021463">
    <property type="entry name" value="Methyltransf_34"/>
</dbReference>
<reference evidence="3" key="1">
    <citation type="journal article" date="2018" name="Nat. Microbiol.">
        <title>Leveraging single-cell genomics to expand the fungal tree of life.</title>
        <authorList>
            <person name="Ahrendt S.R."/>
            <person name="Quandt C.A."/>
            <person name="Ciobanu D."/>
            <person name="Clum A."/>
            <person name="Salamov A."/>
            <person name="Andreopoulos B."/>
            <person name="Cheng J.F."/>
            <person name="Woyke T."/>
            <person name="Pelin A."/>
            <person name="Henrissat B."/>
            <person name="Reynolds N.K."/>
            <person name="Benny G.L."/>
            <person name="Smith M.E."/>
            <person name="James T.Y."/>
            <person name="Grigoriev I.V."/>
        </authorList>
    </citation>
    <scope>NUCLEOTIDE SEQUENCE [LARGE SCALE GENOMIC DNA]</scope>
    <source>
        <strain evidence="3">Baker2002</strain>
    </source>
</reference>
<accession>A0A4P9ZGQ5</accession>
<gene>
    <name evidence="2" type="ORF">METBISCDRAFT_14066</name>
</gene>
<protein>
    <recommendedName>
        <fullName evidence="4">25S rRNA (Uridine(2843)-N(3))-methyltransferase</fullName>
    </recommendedName>
</protein>
<evidence type="ECO:0000313" key="2">
    <source>
        <dbReference type="EMBL" id="RKP31431.1"/>
    </source>
</evidence>
<organism evidence="2 3">
    <name type="scientific">Metschnikowia bicuspidata</name>
    <dbReference type="NCBI Taxonomy" id="27322"/>
    <lineage>
        <taxon>Eukaryota</taxon>
        <taxon>Fungi</taxon>
        <taxon>Dikarya</taxon>
        <taxon>Ascomycota</taxon>
        <taxon>Saccharomycotina</taxon>
        <taxon>Pichiomycetes</taxon>
        <taxon>Metschnikowiaceae</taxon>
        <taxon>Metschnikowia</taxon>
    </lineage>
</organism>
<name>A0A4P9ZGQ5_9ASCO</name>
<keyword evidence="3" id="KW-1185">Reference proteome</keyword>
<dbReference type="EMBL" id="ML004442">
    <property type="protein sequence ID" value="RKP31431.1"/>
    <property type="molecule type" value="Genomic_DNA"/>
</dbReference>
<feature type="region of interest" description="Disordered" evidence="1">
    <location>
        <begin position="1"/>
        <end position="28"/>
    </location>
</feature>
<dbReference type="Pfam" id="PF11312">
    <property type="entry name" value="Methyltransf_34"/>
    <property type="match status" value="1"/>
</dbReference>
<evidence type="ECO:0000256" key="1">
    <source>
        <dbReference type="SAM" id="MobiDB-lite"/>
    </source>
</evidence>
<dbReference type="OrthoDB" id="6419443at2759"/>
<proteinExistence type="predicted"/>
<dbReference type="AlphaFoldDB" id="A0A4P9ZGQ5"/>
<dbReference type="Proteomes" id="UP000268321">
    <property type="component" value="Unassembled WGS sequence"/>
</dbReference>